<keyword evidence="3 5" id="KW-1133">Transmembrane helix</keyword>
<dbReference type="PROSITE" id="PS50850">
    <property type="entry name" value="MFS"/>
    <property type="match status" value="1"/>
</dbReference>
<feature type="transmembrane region" description="Helical" evidence="5">
    <location>
        <begin position="261"/>
        <end position="279"/>
    </location>
</feature>
<evidence type="ECO:0000256" key="4">
    <source>
        <dbReference type="ARBA" id="ARBA00023136"/>
    </source>
</evidence>
<comment type="subcellular location">
    <subcellularLocation>
        <location evidence="1">Membrane</location>
        <topology evidence="1">Multi-pass membrane protein</topology>
    </subcellularLocation>
</comment>
<comment type="caution">
    <text evidence="7">The sequence shown here is derived from an EMBL/GenBank/DDBJ whole genome shotgun (WGS) entry which is preliminary data.</text>
</comment>
<evidence type="ECO:0000259" key="6">
    <source>
        <dbReference type="PROSITE" id="PS50850"/>
    </source>
</evidence>
<keyword evidence="2 5" id="KW-0812">Transmembrane</keyword>
<feature type="transmembrane region" description="Helical" evidence="5">
    <location>
        <begin position="379"/>
        <end position="398"/>
    </location>
</feature>
<dbReference type="SUPFAM" id="SSF103473">
    <property type="entry name" value="MFS general substrate transporter"/>
    <property type="match status" value="1"/>
</dbReference>
<evidence type="ECO:0000256" key="2">
    <source>
        <dbReference type="ARBA" id="ARBA00022692"/>
    </source>
</evidence>
<dbReference type="GO" id="GO:0016020">
    <property type="term" value="C:membrane"/>
    <property type="evidence" value="ECO:0007669"/>
    <property type="project" value="UniProtKB-SubCell"/>
</dbReference>
<dbReference type="CDD" id="cd17370">
    <property type="entry name" value="MFS_MJ1317_like"/>
    <property type="match status" value="1"/>
</dbReference>
<dbReference type="InterPro" id="IPR011701">
    <property type="entry name" value="MFS"/>
</dbReference>
<feature type="transmembrane region" description="Helical" evidence="5">
    <location>
        <begin position="14"/>
        <end position="35"/>
    </location>
</feature>
<feature type="transmembrane region" description="Helical" evidence="5">
    <location>
        <begin position="352"/>
        <end position="373"/>
    </location>
</feature>
<protein>
    <recommendedName>
        <fullName evidence="6">Major facilitator superfamily (MFS) profile domain-containing protein</fullName>
    </recommendedName>
</protein>
<feature type="transmembrane region" description="Helical" evidence="5">
    <location>
        <begin position="230"/>
        <end position="249"/>
    </location>
</feature>
<reference evidence="7 8" key="1">
    <citation type="journal article" date="2016" name="Nat. Commun.">
        <title>Thousands of microbial genomes shed light on interconnected biogeochemical processes in an aquifer system.</title>
        <authorList>
            <person name="Anantharaman K."/>
            <person name="Brown C.T."/>
            <person name="Hug L.A."/>
            <person name="Sharon I."/>
            <person name="Castelle C.J."/>
            <person name="Probst A.J."/>
            <person name="Thomas B.C."/>
            <person name="Singh A."/>
            <person name="Wilkins M.J."/>
            <person name="Karaoz U."/>
            <person name="Brodie E.L."/>
            <person name="Williams K.H."/>
            <person name="Hubbard S.S."/>
            <person name="Banfield J.F."/>
        </authorList>
    </citation>
    <scope>NUCLEOTIDE SEQUENCE [LARGE SCALE GENOMIC DNA]</scope>
</reference>
<keyword evidence="4 5" id="KW-0472">Membrane</keyword>
<dbReference type="InterPro" id="IPR001958">
    <property type="entry name" value="Tet-R_TetA/multi-R_MdtG-like"/>
</dbReference>
<sequence length="405" mass="44146">MDNQKRIFGLRQNIFFLGLVSLFNDFSAEMIYSVMPAFLTVVLGAPPVLVGFIEGFADALASFLKIYFGWFSDKIGKRKILAAGGYAISVSTRWFLALVGSFWQVFILRSIDRIGKGLRDSPRDALISESVDKRELGKSFGYHRAMDTVGATLGPLAAVFLLPLILNDYRLLFKISFVIGILSVLTFFFVKDVSRSLSSGSLNESALRKGLKGEGFSFSLKGYSRAFKEYLLAVFLFGLGFMPIALMLLRSKEAGLNGFSMPLMYFVYNLSFVSFAIPAGKMADRFGDKKVLAVGFLAAIASYLYLAFFHSVLNTILGFVILGIYSAFTDGVERALASKLAPSDKLATGQGFLNAAVGISSLLAGIVGGMLWTKAGSDAALFYGAAMMAVGLLTFLHLNRHKKVL</sequence>
<dbReference type="PANTHER" id="PTHR23518">
    <property type="entry name" value="C-METHYLTRANSFERASE"/>
    <property type="match status" value="1"/>
</dbReference>
<gene>
    <name evidence="7" type="ORF">A3B92_01995</name>
</gene>
<dbReference type="InterPro" id="IPR020846">
    <property type="entry name" value="MFS_dom"/>
</dbReference>
<evidence type="ECO:0000313" key="7">
    <source>
        <dbReference type="EMBL" id="OGY63361.1"/>
    </source>
</evidence>
<feature type="transmembrane region" description="Helical" evidence="5">
    <location>
        <begin position="291"/>
        <end position="309"/>
    </location>
</feature>
<proteinExistence type="predicted"/>
<feature type="transmembrane region" description="Helical" evidence="5">
    <location>
        <begin position="80"/>
        <end position="103"/>
    </location>
</feature>
<feature type="transmembrane region" description="Helical" evidence="5">
    <location>
        <begin position="171"/>
        <end position="190"/>
    </location>
</feature>
<evidence type="ECO:0000256" key="3">
    <source>
        <dbReference type="ARBA" id="ARBA00022989"/>
    </source>
</evidence>
<feature type="domain" description="Major facilitator superfamily (MFS) profile" evidence="6">
    <location>
        <begin position="13"/>
        <end position="403"/>
    </location>
</feature>
<evidence type="ECO:0000256" key="1">
    <source>
        <dbReference type="ARBA" id="ARBA00004141"/>
    </source>
</evidence>
<evidence type="ECO:0000313" key="8">
    <source>
        <dbReference type="Proteomes" id="UP000177960"/>
    </source>
</evidence>
<dbReference type="Proteomes" id="UP000177960">
    <property type="component" value="Unassembled WGS sequence"/>
</dbReference>
<dbReference type="PRINTS" id="PR01035">
    <property type="entry name" value="TCRTETA"/>
</dbReference>
<dbReference type="STRING" id="1798404.A3B92_01995"/>
<evidence type="ECO:0000256" key="5">
    <source>
        <dbReference type="SAM" id="Phobius"/>
    </source>
</evidence>
<accession>A0A1G1ZFS2</accession>
<dbReference type="GO" id="GO:0022857">
    <property type="term" value="F:transmembrane transporter activity"/>
    <property type="evidence" value="ECO:0007669"/>
    <property type="project" value="InterPro"/>
</dbReference>
<dbReference type="Pfam" id="PF07690">
    <property type="entry name" value="MFS_1"/>
    <property type="match status" value="1"/>
</dbReference>
<organism evidence="7 8">
    <name type="scientific">Candidatus Harrisonbacteria bacterium RIFCSPHIGHO2_02_FULL_42_16</name>
    <dbReference type="NCBI Taxonomy" id="1798404"/>
    <lineage>
        <taxon>Bacteria</taxon>
        <taxon>Candidatus Harrisoniibacteriota</taxon>
    </lineage>
</organism>
<name>A0A1G1ZFS2_9BACT</name>
<dbReference type="Gene3D" id="1.20.1250.20">
    <property type="entry name" value="MFS general substrate transporter like domains"/>
    <property type="match status" value="2"/>
</dbReference>
<dbReference type="PANTHER" id="PTHR23518:SF2">
    <property type="entry name" value="MAJOR FACILITATOR SUPERFAMILY TRANSPORTER"/>
    <property type="match status" value="1"/>
</dbReference>
<dbReference type="InterPro" id="IPR036259">
    <property type="entry name" value="MFS_trans_sf"/>
</dbReference>
<dbReference type="EMBL" id="MHJG01000023">
    <property type="protein sequence ID" value="OGY63361.1"/>
    <property type="molecule type" value="Genomic_DNA"/>
</dbReference>
<feature type="transmembrane region" description="Helical" evidence="5">
    <location>
        <begin position="47"/>
        <end position="68"/>
    </location>
</feature>
<dbReference type="AlphaFoldDB" id="A0A1G1ZFS2"/>